<evidence type="ECO:0000313" key="3">
    <source>
        <dbReference type="EMBL" id="KIZ40375.1"/>
    </source>
</evidence>
<evidence type="ECO:0000313" key="4">
    <source>
        <dbReference type="Proteomes" id="UP000032515"/>
    </source>
</evidence>
<dbReference type="InterPro" id="IPR028096">
    <property type="entry name" value="EfeO_Cupredoxin"/>
</dbReference>
<dbReference type="PATRIC" id="fig|1076.23.peg.3895"/>
<comment type="caution">
    <text evidence="3">The sequence shown here is derived from an EMBL/GenBank/DDBJ whole genome shotgun (WGS) entry which is preliminary data.</text>
</comment>
<keyword evidence="1" id="KW-0732">Signal</keyword>
<sequence>MSRRSALLLLAMAAPLAITAGARAEEEEPVFRIEFNDGVVTPLRIEVPANRRILLELHNLGKEPAEFESKELRKEKVLAPGAKSTLVIRTLDPGEYDFFDDFHLNAPPAVLVAK</sequence>
<gene>
    <name evidence="3" type="ORF">OO17_17905</name>
</gene>
<proteinExistence type="predicted"/>
<dbReference type="AlphaFoldDB" id="A0A0D7EIN0"/>
<dbReference type="RefSeq" id="WP_044414047.1">
    <property type="nucleotide sequence ID" value="NZ_JXXE01000361.1"/>
</dbReference>
<organism evidence="3 4">
    <name type="scientific">Rhodopseudomonas palustris</name>
    <dbReference type="NCBI Taxonomy" id="1076"/>
    <lineage>
        <taxon>Bacteria</taxon>
        <taxon>Pseudomonadati</taxon>
        <taxon>Pseudomonadota</taxon>
        <taxon>Alphaproteobacteria</taxon>
        <taxon>Hyphomicrobiales</taxon>
        <taxon>Nitrobacteraceae</taxon>
        <taxon>Rhodopseudomonas</taxon>
    </lineage>
</organism>
<evidence type="ECO:0000259" key="2">
    <source>
        <dbReference type="Pfam" id="PF13473"/>
    </source>
</evidence>
<evidence type="ECO:0000256" key="1">
    <source>
        <dbReference type="SAM" id="SignalP"/>
    </source>
</evidence>
<feature type="domain" description="EfeO-type cupredoxin-like" evidence="2">
    <location>
        <begin position="10"/>
        <end position="113"/>
    </location>
</feature>
<dbReference type="Gene3D" id="2.60.40.420">
    <property type="entry name" value="Cupredoxins - blue copper proteins"/>
    <property type="match status" value="1"/>
</dbReference>
<dbReference type="Pfam" id="PF13473">
    <property type="entry name" value="Cupredoxin_1"/>
    <property type="match status" value="1"/>
</dbReference>
<dbReference type="SUPFAM" id="SSF49503">
    <property type="entry name" value="Cupredoxins"/>
    <property type="match status" value="1"/>
</dbReference>
<feature type="signal peptide" evidence="1">
    <location>
        <begin position="1"/>
        <end position="24"/>
    </location>
</feature>
<feature type="chain" id="PRO_5002319668" description="EfeO-type cupredoxin-like domain-containing protein" evidence="1">
    <location>
        <begin position="25"/>
        <end position="114"/>
    </location>
</feature>
<dbReference type="Proteomes" id="UP000032515">
    <property type="component" value="Unassembled WGS sequence"/>
</dbReference>
<dbReference type="EMBL" id="JXXE01000361">
    <property type="protein sequence ID" value="KIZ40375.1"/>
    <property type="molecule type" value="Genomic_DNA"/>
</dbReference>
<dbReference type="OrthoDB" id="7161040at2"/>
<reference evidence="3 4" key="1">
    <citation type="submission" date="2014-11" db="EMBL/GenBank/DDBJ databases">
        <title>Genomics and ecophysiology of heterotrophic nitrogen fixing bacteria isolated from estuarine surface water.</title>
        <authorList>
            <person name="Bentzon-Tilia M."/>
            <person name="Severin I."/>
            <person name="Hansen L.H."/>
            <person name="Riemann L."/>
        </authorList>
    </citation>
    <scope>NUCLEOTIDE SEQUENCE [LARGE SCALE GENOMIC DNA]</scope>
    <source>
        <strain evidence="3 4">BAL398</strain>
    </source>
</reference>
<accession>A0A0D7EIN0</accession>
<dbReference type="InterPro" id="IPR008972">
    <property type="entry name" value="Cupredoxin"/>
</dbReference>
<protein>
    <recommendedName>
        <fullName evidence="2">EfeO-type cupredoxin-like domain-containing protein</fullName>
    </recommendedName>
</protein>
<name>A0A0D7EIN0_RHOPL</name>